<feature type="domain" description="Peptidase M6-like" evidence="2">
    <location>
        <begin position="58"/>
        <end position="277"/>
    </location>
</feature>
<dbReference type="InterPro" id="IPR008757">
    <property type="entry name" value="Peptidase_M6-like_domain"/>
</dbReference>
<reference evidence="3" key="1">
    <citation type="submission" date="2018-05" db="EMBL/GenBank/DDBJ databases">
        <authorList>
            <person name="Lanie J.A."/>
            <person name="Ng W.-L."/>
            <person name="Kazmierczak K.M."/>
            <person name="Andrzejewski T.M."/>
            <person name="Davidsen T.M."/>
            <person name="Wayne K.J."/>
            <person name="Tettelin H."/>
            <person name="Glass J.I."/>
            <person name="Rusch D."/>
            <person name="Podicherti R."/>
            <person name="Tsui H.-C.T."/>
            <person name="Winkler M.E."/>
        </authorList>
    </citation>
    <scope>NUCLEOTIDE SEQUENCE</scope>
</reference>
<feature type="compositionally biased region" description="Low complexity" evidence="1">
    <location>
        <begin position="395"/>
        <end position="414"/>
    </location>
</feature>
<dbReference type="AlphaFoldDB" id="A0A382E833"/>
<protein>
    <recommendedName>
        <fullName evidence="2">Peptidase M6-like domain-containing protein</fullName>
    </recommendedName>
</protein>
<dbReference type="PANTHER" id="PTHR41775">
    <property type="entry name" value="SECRETED PROTEIN-RELATED"/>
    <property type="match status" value="1"/>
</dbReference>
<accession>A0A382E833</accession>
<evidence type="ECO:0000256" key="1">
    <source>
        <dbReference type="SAM" id="MobiDB-lite"/>
    </source>
</evidence>
<feature type="non-terminal residue" evidence="3">
    <location>
        <position position="563"/>
    </location>
</feature>
<dbReference type="GO" id="GO:0008237">
    <property type="term" value="F:metallopeptidase activity"/>
    <property type="evidence" value="ECO:0007669"/>
    <property type="project" value="InterPro"/>
</dbReference>
<organism evidence="3">
    <name type="scientific">marine metagenome</name>
    <dbReference type="NCBI Taxonomy" id="408172"/>
    <lineage>
        <taxon>unclassified sequences</taxon>
        <taxon>metagenomes</taxon>
        <taxon>ecological metagenomes</taxon>
    </lineage>
</organism>
<evidence type="ECO:0000259" key="2">
    <source>
        <dbReference type="Pfam" id="PF05547"/>
    </source>
</evidence>
<dbReference type="GO" id="GO:0006508">
    <property type="term" value="P:proteolysis"/>
    <property type="evidence" value="ECO:0007669"/>
    <property type="project" value="InterPro"/>
</dbReference>
<proteinExistence type="predicted"/>
<dbReference type="SUPFAM" id="SSF55486">
    <property type="entry name" value="Metalloproteases ('zincins'), catalytic domain"/>
    <property type="match status" value="1"/>
</dbReference>
<dbReference type="Pfam" id="PF05547">
    <property type="entry name" value="Peptidase_M6"/>
    <property type="match status" value="1"/>
</dbReference>
<gene>
    <name evidence="3" type="ORF">METZ01_LOCUS199366</name>
</gene>
<feature type="compositionally biased region" description="Acidic residues" evidence="1">
    <location>
        <begin position="372"/>
        <end position="381"/>
    </location>
</feature>
<dbReference type="EMBL" id="UINC01043048">
    <property type="protein sequence ID" value="SVB46512.1"/>
    <property type="molecule type" value="Genomic_DNA"/>
</dbReference>
<sequence>MDFPAGFWEEMGRQEIGDEYGDTGWRNKMASHGGMRDAQLTFNIPVLLGKYSDATTYFTAADFQNMLFDNNSTGSMKEYYTEISHGNFTVDGTAGGWYQSTYTMSDAKSNTKLYVAEIAQLADPDFDYSQFDNDGPDNIPNSGDDDGYVDGIAVVYSGCGAEWYPGNDNLWPHMSSLGSTYQYTTGDASANGGYVIVNSYFVAPELSGGGDCNTTTIRPMGVYAHEFGHVLGLPDLYDRDDSNGDSEGIGNWCLMAGGSWNGTGGDTPAHMSAWCKQDMGWLEPTVLAADQYGVSIPQAETNAFALKIWEDEYQWSRYFLVENRQQTGFDAELPGNGLMIYHVDENKRWGSNRWSSGSVNDDHTHKFVDVEEADGAADMDNEVNRGDDGDTFPGSTSNTSFSSTTNPNSNRYDGSATTVSVTNISSSSSSMTADITLEAREGIAIAYDSAGISGWGYGYGDAQETWGGVLFQYPSSVTTPGYLTEVDIGFRNADNAYTLYVYDALGPDGTNYSPGNLLLETTGTFTTSGWASVAVDSILIQPGQEFFIAYMLNEAYAVSYDKV</sequence>
<dbReference type="Gene3D" id="3.40.390.10">
    <property type="entry name" value="Collagenase (Catalytic Domain)"/>
    <property type="match status" value="1"/>
</dbReference>
<dbReference type="InterPro" id="IPR024079">
    <property type="entry name" value="MetalloPept_cat_dom_sf"/>
</dbReference>
<evidence type="ECO:0000313" key="3">
    <source>
        <dbReference type="EMBL" id="SVB46512.1"/>
    </source>
</evidence>
<feature type="region of interest" description="Disordered" evidence="1">
    <location>
        <begin position="372"/>
        <end position="414"/>
    </location>
</feature>
<dbReference type="PANTHER" id="PTHR41775:SF1">
    <property type="entry name" value="PEPTIDASE M6-LIKE DOMAIN-CONTAINING PROTEIN"/>
    <property type="match status" value="1"/>
</dbReference>
<name>A0A382E833_9ZZZZ</name>
<dbReference type="NCBIfam" id="TIGR03296">
    <property type="entry name" value="M6dom_TIGR03296"/>
    <property type="match status" value="1"/>
</dbReference>
<feature type="non-terminal residue" evidence="3">
    <location>
        <position position="1"/>
    </location>
</feature>